<dbReference type="SUPFAM" id="SSF48452">
    <property type="entry name" value="TPR-like"/>
    <property type="match status" value="1"/>
</dbReference>
<dbReference type="EMBL" id="CP107006">
    <property type="protein sequence ID" value="UYQ95263.1"/>
    <property type="molecule type" value="Genomic_DNA"/>
</dbReference>
<dbReference type="Proteomes" id="UP001162741">
    <property type="component" value="Chromosome"/>
</dbReference>
<feature type="transmembrane region" description="Helical" evidence="5">
    <location>
        <begin position="92"/>
        <end position="108"/>
    </location>
</feature>
<keyword evidence="2 5" id="KW-0812">Transmembrane</keyword>
<feature type="transmembrane region" description="Helical" evidence="5">
    <location>
        <begin position="218"/>
        <end position="239"/>
    </location>
</feature>
<evidence type="ECO:0000256" key="1">
    <source>
        <dbReference type="ARBA" id="ARBA00004141"/>
    </source>
</evidence>
<organism evidence="7 8">
    <name type="scientific">Chitinophaga horti</name>
    <dbReference type="NCBI Taxonomy" id="2920382"/>
    <lineage>
        <taxon>Bacteria</taxon>
        <taxon>Pseudomonadati</taxon>
        <taxon>Bacteroidota</taxon>
        <taxon>Chitinophagia</taxon>
        <taxon>Chitinophagales</taxon>
        <taxon>Chitinophagaceae</taxon>
        <taxon>Chitinophaga</taxon>
    </lineage>
</organism>
<reference evidence="7" key="1">
    <citation type="submission" date="2022-10" db="EMBL/GenBank/DDBJ databases">
        <title>Chitinophaga sp. nov., isolated from soil.</title>
        <authorList>
            <person name="Jeon C.O."/>
        </authorList>
    </citation>
    <scope>NUCLEOTIDE SEQUENCE</scope>
    <source>
        <strain evidence="7">R8</strain>
    </source>
</reference>
<feature type="transmembrane region" description="Helical" evidence="5">
    <location>
        <begin position="193"/>
        <end position="211"/>
    </location>
</feature>
<feature type="transmembrane region" description="Helical" evidence="5">
    <location>
        <begin position="170"/>
        <end position="187"/>
    </location>
</feature>
<evidence type="ECO:0000256" key="2">
    <source>
        <dbReference type="ARBA" id="ARBA00022692"/>
    </source>
</evidence>
<keyword evidence="4 5" id="KW-0472">Membrane</keyword>
<dbReference type="InterPro" id="IPR007016">
    <property type="entry name" value="O-antigen_ligase-rel_domated"/>
</dbReference>
<evidence type="ECO:0000256" key="5">
    <source>
        <dbReference type="SAM" id="Phobius"/>
    </source>
</evidence>
<feature type="transmembrane region" description="Helical" evidence="5">
    <location>
        <begin position="65"/>
        <end position="86"/>
    </location>
</feature>
<dbReference type="Gene3D" id="1.25.40.10">
    <property type="entry name" value="Tetratricopeptide repeat domain"/>
    <property type="match status" value="1"/>
</dbReference>
<keyword evidence="3 5" id="KW-1133">Transmembrane helix</keyword>
<dbReference type="RefSeq" id="WP_264283031.1">
    <property type="nucleotide sequence ID" value="NZ_CP107006.1"/>
</dbReference>
<dbReference type="Pfam" id="PF04932">
    <property type="entry name" value="Wzy_C"/>
    <property type="match status" value="1"/>
</dbReference>
<evidence type="ECO:0000256" key="3">
    <source>
        <dbReference type="ARBA" id="ARBA00022989"/>
    </source>
</evidence>
<dbReference type="InterPro" id="IPR011990">
    <property type="entry name" value="TPR-like_helical_dom_sf"/>
</dbReference>
<feature type="transmembrane region" description="Helical" evidence="5">
    <location>
        <begin position="115"/>
        <end position="135"/>
    </location>
</feature>
<sequence length="566" mass="64411">MVLVKNKVLTGYALLVLAPFYYFLLQYYPFSFNYELDIHLQYFLLPYATAAFCGWVMLKRRNRYLWLIAGAFLVLQLLVLLTTRYGYGNEHFSVWLSIAMMAAIGIGLGEDVRHLWLIVPGGYVWQLSLGGYQLLNGQRLVGSLMNTGVYACFVTMHLPLLYYYVKRQRWAYPLLLLITAGIIWVTASRTACMMYAVAVVLWLSPWIRQLWARPRARFVFLVLLPCLLALIVSAGWQMLQAKLPSAIGRQLFLRVSADHLADQPLTGTGLGRFTLHYPAWQAAFFKTHPDPDSTYFQVAGESYIIFNELLQLYLEVGIVGVALITWLLYRFYTLRSDHHTEWLRSLKQLVALILVAGLTAYPLHTTPVMLVLLLALASAWTVRSSGGEVKYPVGYGLAALYAVILFFHVRQMTMVLRWDRHPADTQNYAALESALGRDGKFRLSYGQALLANGRPQEAIGQLETGVQQHLCGHGLQLLANSYLQQKDYPAAERVYQFWADFIPNKFRPKYALMQLHKATNDQVKLHAIAQVLVQMPVKVNSGEIQVMLSEARQQLLYTSGIHLKNK</sequence>
<dbReference type="PANTHER" id="PTHR37422">
    <property type="entry name" value="TEICHURONIC ACID BIOSYNTHESIS PROTEIN TUAE"/>
    <property type="match status" value="1"/>
</dbReference>
<feature type="transmembrane region" description="Helical" evidence="5">
    <location>
        <begin position="40"/>
        <end position="58"/>
    </location>
</feature>
<proteinExistence type="predicted"/>
<gene>
    <name evidence="7" type="ORF">MKQ68_09155</name>
</gene>
<protein>
    <submittedName>
        <fullName evidence="7">O-antigen ligase family protein</fullName>
    </submittedName>
</protein>
<name>A0ABY6J6L2_9BACT</name>
<keyword evidence="8" id="KW-1185">Reference proteome</keyword>
<accession>A0ABY6J6L2</accession>
<feature type="transmembrane region" description="Helical" evidence="5">
    <location>
        <begin position="349"/>
        <end position="380"/>
    </location>
</feature>
<evidence type="ECO:0000256" key="4">
    <source>
        <dbReference type="ARBA" id="ARBA00023136"/>
    </source>
</evidence>
<dbReference type="InterPro" id="IPR051533">
    <property type="entry name" value="WaaL-like"/>
</dbReference>
<feature type="transmembrane region" description="Helical" evidence="5">
    <location>
        <begin position="392"/>
        <end position="409"/>
    </location>
</feature>
<comment type="subcellular location">
    <subcellularLocation>
        <location evidence="1">Membrane</location>
        <topology evidence="1">Multi-pass membrane protein</topology>
    </subcellularLocation>
</comment>
<dbReference type="PANTHER" id="PTHR37422:SF13">
    <property type="entry name" value="LIPOPOLYSACCHARIDE BIOSYNTHESIS PROTEIN PA4999-RELATED"/>
    <property type="match status" value="1"/>
</dbReference>
<evidence type="ECO:0000313" key="8">
    <source>
        <dbReference type="Proteomes" id="UP001162741"/>
    </source>
</evidence>
<evidence type="ECO:0000259" key="6">
    <source>
        <dbReference type="Pfam" id="PF04932"/>
    </source>
</evidence>
<keyword evidence="7" id="KW-0436">Ligase</keyword>
<evidence type="ECO:0000313" key="7">
    <source>
        <dbReference type="EMBL" id="UYQ95263.1"/>
    </source>
</evidence>
<feature type="domain" description="O-antigen ligase-related" evidence="6">
    <location>
        <begin position="175"/>
        <end position="324"/>
    </location>
</feature>
<feature type="transmembrane region" description="Helical" evidence="5">
    <location>
        <begin position="147"/>
        <end position="165"/>
    </location>
</feature>
<feature type="transmembrane region" description="Helical" evidence="5">
    <location>
        <begin position="310"/>
        <end position="329"/>
    </location>
</feature>
<feature type="transmembrane region" description="Helical" evidence="5">
    <location>
        <begin position="9"/>
        <end position="28"/>
    </location>
</feature>
<dbReference type="GO" id="GO:0016874">
    <property type="term" value="F:ligase activity"/>
    <property type="evidence" value="ECO:0007669"/>
    <property type="project" value="UniProtKB-KW"/>
</dbReference>